<evidence type="ECO:0000256" key="8">
    <source>
        <dbReference type="PIRSR" id="PIRSR628651-50"/>
    </source>
</evidence>
<comment type="subcellular location">
    <subcellularLocation>
        <location evidence="1 11">Nucleus</location>
    </subcellularLocation>
</comment>
<sequence length="227" mass="26526">MGSKLSPLYLDSCFDVLNEIPVQLKQYLNDLTNLNKTYVNGLNEIDNVWEDYIKSKKNKSTSNLMKTRNSIKSSAEKLIKISKKKVKISDFSYTLIDNQINKLDKDLLRFENQLKDDKILFRMLNAENLDKYQQTLFNKENNKSHNYSLTDAEASRLPLLLMSCSETIDMPIDENEPRYCYCNKVSYGLMIGCDNEECMLEWFHYECAGIKTQPKGKWYCNNCLLKN</sequence>
<feature type="binding site" evidence="9">
    <location>
        <position position="207"/>
    </location>
    <ligand>
        <name>Zn(2+)</name>
        <dbReference type="ChEBI" id="CHEBI:29105"/>
        <label>1</label>
    </ligand>
</feature>
<feature type="site" description="Histone H3K4me3 binding" evidence="8">
    <location>
        <position position="179"/>
    </location>
</feature>
<dbReference type="GO" id="GO:0006325">
    <property type="term" value="P:chromatin organization"/>
    <property type="evidence" value="ECO:0007669"/>
    <property type="project" value="UniProtKB-KW"/>
</dbReference>
<feature type="binding site" evidence="9">
    <location>
        <position position="182"/>
    </location>
    <ligand>
        <name>Zn(2+)</name>
        <dbReference type="ChEBI" id="CHEBI:29105"/>
        <label>1</label>
    </ligand>
</feature>
<dbReference type="EMBL" id="LWCA01000445">
    <property type="protein sequence ID" value="OAF68444.1"/>
    <property type="molecule type" value="Genomic_DNA"/>
</dbReference>
<evidence type="ECO:0000256" key="1">
    <source>
        <dbReference type="ARBA" id="ARBA00004123"/>
    </source>
</evidence>
<dbReference type="InterPro" id="IPR019786">
    <property type="entry name" value="Zinc_finger_PHD-type_CS"/>
</dbReference>
<comment type="domain">
    <text evidence="11">The PHD-type zinc finger mediates the binding to H3K4me3.</text>
</comment>
<dbReference type="Gene3D" id="6.10.140.1740">
    <property type="match status" value="1"/>
</dbReference>
<evidence type="ECO:0000256" key="6">
    <source>
        <dbReference type="ARBA" id="ARBA00022853"/>
    </source>
</evidence>
<dbReference type="InterPro" id="IPR028651">
    <property type="entry name" value="ING_fam"/>
</dbReference>
<dbReference type="InterPro" id="IPR001965">
    <property type="entry name" value="Znf_PHD"/>
</dbReference>
<dbReference type="GO" id="GO:0005634">
    <property type="term" value="C:nucleus"/>
    <property type="evidence" value="ECO:0007669"/>
    <property type="project" value="UniProtKB-SubCell"/>
</dbReference>
<dbReference type="CDD" id="cd15587">
    <property type="entry name" value="PHD_Yng1p_like"/>
    <property type="match status" value="1"/>
</dbReference>
<comment type="similarity">
    <text evidence="2 11">Belongs to the ING family.</text>
</comment>
<dbReference type="InterPro" id="IPR011011">
    <property type="entry name" value="Znf_FYVE_PHD"/>
</dbReference>
<evidence type="ECO:0000256" key="2">
    <source>
        <dbReference type="ARBA" id="ARBA00010210"/>
    </source>
</evidence>
<keyword evidence="14" id="KW-1185">Reference proteome</keyword>
<evidence type="ECO:0000256" key="3">
    <source>
        <dbReference type="ARBA" id="ARBA00022723"/>
    </source>
</evidence>
<keyword evidence="6 11" id="KW-0156">Chromatin regulator</keyword>
<feature type="binding site" evidence="9">
    <location>
        <position position="204"/>
    </location>
    <ligand>
        <name>Zn(2+)</name>
        <dbReference type="ChEBI" id="CHEBI:29105"/>
        <label>1</label>
    </ligand>
</feature>
<dbReference type="PROSITE" id="PS50016">
    <property type="entry name" value="ZF_PHD_2"/>
    <property type="match status" value="1"/>
</dbReference>
<dbReference type="InterPro" id="IPR024610">
    <property type="entry name" value="ING_N_histone-binding"/>
</dbReference>
<organism evidence="13 14">
    <name type="scientific">Intoshia linei</name>
    <dbReference type="NCBI Taxonomy" id="1819745"/>
    <lineage>
        <taxon>Eukaryota</taxon>
        <taxon>Metazoa</taxon>
        <taxon>Spiralia</taxon>
        <taxon>Lophotrochozoa</taxon>
        <taxon>Mesozoa</taxon>
        <taxon>Orthonectida</taxon>
        <taxon>Rhopaluridae</taxon>
        <taxon>Intoshia</taxon>
    </lineage>
</organism>
<dbReference type="SMART" id="SM01408">
    <property type="entry name" value="ING"/>
    <property type="match status" value="1"/>
</dbReference>
<evidence type="ECO:0000256" key="7">
    <source>
        <dbReference type="ARBA" id="ARBA00023242"/>
    </source>
</evidence>
<dbReference type="Proteomes" id="UP000078046">
    <property type="component" value="Unassembled WGS sequence"/>
</dbReference>
<feature type="binding site" evidence="9">
    <location>
        <position position="180"/>
    </location>
    <ligand>
        <name>Zn(2+)</name>
        <dbReference type="ChEBI" id="CHEBI:29105"/>
        <label>1</label>
    </ligand>
</feature>
<keyword evidence="3 9" id="KW-0479">Metal-binding</keyword>
<dbReference type="InterPro" id="IPR019787">
    <property type="entry name" value="Znf_PHD-finger"/>
</dbReference>
<feature type="binding site" evidence="9">
    <location>
        <position position="220"/>
    </location>
    <ligand>
        <name>Zn(2+)</name>
        <dbReference type="ChEBI" id="CHEBI:29105"/>
        <label>2</label>
    </ligand>
</feature>
<dbReference type="AlphaFoldDB" id="A0A177B4W5"/>
<dbReference type="Gene3D" id="3.30.40.10">
    <property type="entry name" value="Zinc/RING finger domain, C3HC4 (zinc finger)"/>
    <property type="match status" value="1"/>
</dbReference>
<evidence type="ECO:0000256" key="5">
    <source>
        <dbReference type="ARBA" id="ARBA00022833"/>
    </source>
</evidence>
<accession>A0A177B4W5</accession>
<feature type="site" description="Histone H3K4me3 binding" evidence="8">
    <location>
        <position position="194"/>
    </location>
</feature>
<feature type="binding site" evidence="9">
    <location>
        <position position="198"/>
    </location>
    <ligand>
        <name>Zn(2+)</name>
        <dbReference type="ChEBI" id="CHEBI:29105"/>
        <label>2</label>
    </ligand>
</feature>
<evidence type="ECO:0000259" key="12">
    <source>
        <dbReference type="PROSITE" id="PS50016"/>
    </source>
</evidence>
<dbReference type="SUPFAM" id="SSF57903">
    <property type="entry name" value="FYVE/PHD zinc finger"/>
    <property type="match status" value="1"/>
</dbReference>
<evidence type="ECO:0000256" key="11">
    <source>
        <dbReference type="RuleBase" id="RU361213"/>
    </source>
</evidence>
<keyword evidence="4 10" id="KW-0863">Zinc-finger</keyword>
<dbReference type="PROSITE" id="PS01359">
    <property type="entry name" value="ZF_PHD_1"/>
    <property type="match status" value="1"/>
</dbReference>
<evidence type="ECO:0000313" key="13">
    <source>
        <dbReference type="EMBL" id="OAF68444.1"/>
    </source>
</evidence>
<gene>
    <name evidence="13" type="ORF">A3Q56_03669</name>
</gene>
<feature type="binding site" evidence="9">
    <location>
        <position position="193"/>
    </location>
    <ligand>
        <name>Zn(2+)</name>
        <dbReference type="ChEBI" id="CHEBI:29105"/>
        <label>2</label>
    </ligand>
</feature>
<comment type="caution">
    <text evidence="13">The sequence shown here is derived from an EMBL/GenBank/DDBJ whole genome shotgun (WGS) entry which is preliminary data.</text>
</comment>
<feature type="binding site" evidence="9">
    <location>
        <position position="223"/>
    </location>
    <ligand>
        <name>Zn(2+)</name>
        <dbReference type="ChEBI" id="CHEBI:29105"/>
        <label>2</label>
    </ligand>
</feature>
<comment type="function">
    <text evidence="11">Component of an histone acetyltransferase complex.</text>
</comment>
<dbReference type="SMART" id="SM00249">
    <property type="entry name" value="PHD"/>
    <property type="match status" value="1"/>
</dbReference>
<keyword evidence="7 11" id="KW-0539">Nucleus</keyword>
<keyword evidence="5 9" id="KW-0862">Zinc</keyword>
<dbReference type="GO" id="GO:0008270">
    <property type="term" value="F:zinc ion binding"/>
    <property type="evidence" value="ECO:0007669"/>
    <property type="project" value="UniProtKB-KW"/>
</dbReference>
<evidence type="ECO:0000256" key="9">
    <source>
        <dbReference type="PIRSR" id="PIRSR628651-51"/>
    </source>
</evidence>
<evidence type="ECO:0000313" key="14">
    <source>
        <dbReference type="Proteomes" id="UP000078046"/>
    </source>
</evidence>
<feature type="site" description="Histone H3K4me3 binding" evidence="8">
    <location>
        <position position="202"/>
    </location>
</feature>
<dbReference type="InterPro" id="IPR013083">
    <property type="entry name" value="Znf_RING/FYVE/PHD"/>
</dbReference>
<dbReference type="PANTHER" id="PTHR10333">
    <property type="entry name" value="INHIBITOR OF GROWTH PROTEIN"/>
    <property type="match status" value="1"/>
</dbReference>
<name>A0A177B4W5_9BILA</name>
<proteinExistence type="inferred from homology"/>
<reference evidence="13 14" key="1">
    <citation type="submission" date="2016-04" db="EMBL/GenBank/DDBJ databases">
        <title>The genome of Intoshia linei affirms orthonectids as highly simplified spiralians.</title>
        <authorList>
            <person name="Mikhailov K.V."/>
            <person name="Slusarev G.S."/>
            <person name="Nikitin M.A."/>
            <person name="Logacheva M.D."/>
            <person name="Penin A."/>
            <person name="Aleoshin V."/>
            <person name="Panchin Y.V."/>
        </authorList>
    </citation>
    <scope>NUCLEOTIDE SEQUENCE [LARGE SCALE GENOMIC DNA]</scope>
    <source>
        <strain evidence="13">Intl2013</strain>
        <tissue evidence="13">Whole animal</tissue>
    </source>
</reference>
<evidence type="ECO:0000256" key="10">
    <source>
        <dbReference type="PROSITE-ProRule" id="PRU00146"/>
    </source>
</evidence>
<dbReference type="FunFam" id="3.30.40.10:FF:000016">
    <property type="entry name" value="Inhibitor of growth protein"/>
    <property type="match status" value="1"/>
</dbReference>
<comment type="subunit">
    <text evidence="11">Component of an histone acetyltransferase complex. Interacts with H3K4me3 and to a lesser extent with H3K4me2.</text>
</comment>
<protein>
    <recommendedName>
        <fullName evidence="11">Inhibitor of growth protein</fullName>
    </recommendedName>
</protein>
<dbReference type="OrthoDB" id="5411773at2759"/>
<feature type="domain" description="PHD-type" evidence="12">
    <location>
        <begin position="177"/>
        <end position="226"/>
    </location>
</feature>
<evidence type="ECO:0000256" key="4">
    <source>
        <dbReference type="ARBA" id="ARBA00022771"/>
    </source>
</evidence>
<feature type="site" description="Histone H3K4me3 binding" evidence="8">
    <location>
        <position position="190"/>
    </location>
</feature>
<dbReference type="Pfam" id="PF12998">
    <property type="entry name" value="ING"/>
    <property type="match status" value="1"/>
</dbReference>